<protein>
    <submittedName>
        <fullName evidence="1">S-adenosyl-L-methionine-dependent methyltransferase</fullName>
    </submittedName>
</protein>
<reference evidence="1 2" key="1">
    <citation type="submission" date="2020-07" db="EMBL/GenBank/DDBJ databases">
        <title>Complete genome sequence of Klebsiella pneumoniae phage Miami.</title>
        <authorList>
            <person name="Mora D.A."/>
            <person name="Lessor L."/>
            <person name="Gill J."/>
            <person name="Liu M."/>
        </authorList>
    </citation>
    <scope>NUCLEOTIDE SEQUENCE [LARGE SCALE GENOMIC DNA]</scope>
</reference>
<proteinExistence type="predicted"/>
<accession>A0A873WIB4</accession>
<dbReference type="Proteomes" id="UP000662782">
    <property type="component" value="Segment"/>
</dbReference>
<gene>
    <name evidence="1" type="ORF">CPT_Miami_121</name>
</gene>
<dbReference type="GO" id="GO:0032259">
    <property type="term" value="P:methylation"/>
    <property type="evidence" value="ECO:0007669"/>
    <property type="project" value="UniProtKB-KW"/>
</dbReference>
<name>A0A873WIB4_9CAUD</name>
<dbReference type="GO" id="GO:0008168">
    <property type="term" value="F:methyltransferase activity"/>
    <property type="evidence" value="ECO:0007669"/>
    <property type="project" value="UniProtKB-KW"/>
</dbReference>
<dbReference type="SUPFAM" id="SSF53335">
    <property type="entry name" value="S-adenosyl-L-methionine-dependent methyltransferases"/>
    <property type="match status" value="1"/>
</dbReference>
<evidence type="ECO:0000313" key="1">
    <source>
        <dbReference type="EMBL" id="QPB09216.1"/>
    </source>
</evidence>
<dbReference type="EMBL" id="MT701590">
    <property type="protein sequence ID" value="QPB09216.1"/>
    <property type="molecule type" value="Genomic_DNA"/>
</dbReference>
<dbReference type="InterPro" id="IPR029063">
    <property type="entry name" value="SAM-dependent_MTases_sf"/>
</dbReference>
<keyword evidence="1" id="KW-0808">Transferase</keyword>
<sequence>MKRNVFVEMLDNGVRIRALSEDGKSTLIDHTFTTQSLLTSEQFRHLVDIAEENWEIESQFRRSVQLSVHWGVVTKEIVDGLTEYIGDRKVAELGCGHGYLLSCLKEKGVDIRGYDLGIESGEAEEWLGSKLVTDKKHHLFASYTSGNYNELSFDYYDIILMVWPRNADQALLKMKPGRTLILIGELDGCTGGPLQERILDERFEVIEENFLGEHFIRWPGLYDKINIYRKN</sequence>
<evidence type="ECO:0000313" key="2">
    <source>
        <dbReference type="Proteomes" id="UP000662782"/>
    </source>
</evidence>
<dbReference type="Gene3D" id="3.40.50.150">
    <property type="entry name" value="Vaccinia Virus protein VP39"/>
    <property type="match status" value="1"/>
</dbReference>
<organism evidence="1 2">
    <name type="scientific">Klebsiella phage Miami</name>
    <dbReference type="NCBI Taxonomy" id="2767581"/>
    <lineage>
        <taxon>Viruses</taxon>
        <taxon>Duplodnaviria</taxon>
        <taxon>Heunggongvirae</taxon>
        <taxon>Uroviricota</taxon>
        <taxon>Caudoviricetes</taxon>
        <taxon>Chimalliviridae</taxon>
        <taxon>Miamivirus</taxon>
        <taxon>Miamivirus miami</taxon>
    </lineage>
</organism>
<keyword evidence="2" id="KW-1185">Reference proteome</keyword>
<keyword evidence="1" id="KW-0489">Methyltransferase</keyword>